<sequence length="837" mass="92987">MVSVVRVNKARNTVAVDVKKPALKAELLKLTELCALPVRAFPPSDRTNCYGVLRDIDPDCKEHDIKTRLHATGATNLATSQLPAQKKPGYVLGVDNATTTKIAAVTVEWRRRPLTFVSAYVAPNAPWDTHALADIRVRAKGDLIVAGDFNAHSKSWGVKQDSSRGRELQATVEALDLRNITSGNQTFIRPGIVDWDRYRTLLGEAQEGGFPFNSETLSRVLKEATREVRVPLTRPNPDLEWLNLRARRPAKVILAYRRLDARFRKHGRKLARRQWRLKCSTLDRPSGGSRAWRMSRTLAGRPIPRNPVLGMAVAMHLRPTEMIELLAVTFTEVPLVPTVGPSPGNWDKYRLPSAPPMPQPDADFTLHELQYVLHALPRHRTAPGLDGVTNQALRNVNESALSAMLALINHVWRTAGLPDAWRVATTILLLKPNKPQNQLSSYRPISLTSRLGKVMERMVLRRLVYHLEGQGLYRSVFPDSGTIGARSLEEAKAQGWSAVAVFLEVRKAFDALPHKAIISALRRFGAGSAVSNPRKIIRKVNQGSVVSPLLFALAIASLPAAARVGEEPACLISMAVYADDVALWSTAPATEGNRPSNFMPTLRIGDTPVKLAKTATYPGVTLDSRLSWGPAMREVLQKMRMLGGTTWGTSSHMMLQLYRGLILSRPLYALPFATLSANLLKNLEQAQRVALRICLGLHKEPHPLRISLHIPGLRTKKNVAVAVARQLTEDHLVTQYEGWTECTPKDQWTPLEAQQQQRLSSRQPLWVLLAAIRLALWGIRTGCTQALRWVILSDSRSALELPSRLERATSLARSIAQDAVELQQEGNDIAFQWLPSH</sequence>
<dbReference type="Proteomes" id="UP000805193">
    <property type="component" value="Unassembled WGS sequence"/>
</dbReference>
<dbReference type="EMBL" id="JABSTQ010010991">
    <property type="protein sequence ID" value="KAG0416066.1"/>
    <property type="molecule type" value="Genomic_DNA"/>
</dbReference>
<protein>
    <submittedName>
        <fullName evidence="1">Uncharacterized protein</fullName>
    </submittedName>
</protein>
<comment type="caution">
    <text evidence="1">The sequence shown here is derived from an EMBL/GenBank/DDBJ whole genome shotgun (WGS) entry which is preliminary data.</text>
</comment>
<evidence type="ECO:0000313" key="2">
    <source>
        <dbReference type="Proteomes" id="UP000805193"/>
    </source>
</evidence>
<keyword evidence="2" id="KW-1185">Reference proteome</keyword>
<evidence type="ECO:0000313" key="1">
    <source>
        <dbReference type="EMBL" id="KAG0416066.1"/>
    </source>
</evidence>
<reference evidence="1 2" key="1">
    <citation type="journal article" date="2020" name="Cell">
        <title>Large-Scale Comparative Analyses of Tick Genomes Elucidate Their Genetic Diversity and Vector Capacities.</title>
        <authorList>
            <consortium name="Tick Genome and Microbiome Consortium (TIGMIC)"/>
            <person name="Jia N."/>
            <person name="Wang J."/>
            <person name="Shi W."/>
            <person name="Du L."/>
            <person name="Sun Y."/>
            <person name="Zhan W."/>
            <person name="Jiang J.F."/>
            <person name="Wang Q."/>
            <person name="Zhang B."/>
            <person name="Ji P."/>
            <person name="Bell-Sakyi L."/>
            <person name="Cui X.M."/>
            <person name="Yuan T.T."/>
            <person name="Jiang B.G."/>
            <person name="Yang W.F."/>
            <person name="Lam T.T."/>
            <person name="Chang Q.C."/>
            <person name="Ding S.J."/>
            <person name="Wang X.J."/>
            <person name="Zhu J.G."/>
            <person name="Ruan X.D."/>
            <person name="Zhao L."/>
            <person name="Wei J.T."/>
            <person name="Ye R.Z."/>
            <person name="Que T.C."/>
            <person name="Du C.H."/>
            <person name="Zhou Y.H."/>
            <person name="Cheng J.X."/>
            <person name="Dai P.F."/>
            <person name="Guo W.B."/>
            <person name="Han X.H."/>
            <person name="Huang E.J."/>
            <person name="Li L.F."/>
            <person name="Wei W."/>
            <person name="Gao Y.C."/>
            <person name="Liu J.Z."/>
            <person name="Shao H.Z."/>
            <person name="Wang X."/>
            <person name="Wang C.C."/>
            <person name="Yang T.C."/>
            <person name="Huo Q.B."/>
            <person name="Li W."/>
            <person name="Chen H.Y."/>
            <person name="Chen S.E."/>
            <person name="Zhou L.G."/>
            <person name="Ni X.B."/>
            <person name="Tian J.H."/>
            <person name="Sheng Y."/>
            <person name="Liu T."/>
            <person name="Pan Y.S."/>
            <person name="Xia L.Y."/>
            <person name="Li J."/>
            <person name="Zhao F."/>
            <person name="Cao W.C."/>
        </authorList>
    </citation>
    <scope>NUCLEOTIDE SEQUENCE [LARGE SCALE GENOMIC DNA]</scope>
    <source>
        <strain evidence="1">Iper-2018</strain>
    </source>
</reference>
<proteinExistence type="predicted"/>
<name>A0AC60P9H7_IXOPE</name>
<organism evidence="1 2">
    <name type="scientific">Ixodes persulcatus</name>
    <name type="common">Taiga tick</name>
    <dbReference type="NCBI Taxonomy" id="34615"/>
    <lineage>
        <taxon>Eukaryota</taxon>
        <taxon>Metazoa</taxon>
        <taxon>Ecdysozoa</taxon>
        <taxon>Arthropoda</taxon>
        <taxon>Chelicerata</taxon>
        <taxon>Arachnida</taxon>
        <taxon>Acari</taxon>
        <taxon>Parasitiformes</taxon>
        <taxon>Ixodida</taxon>
        <taxon>Ixodoidea</taxon>
        <taxon>Ixodidae</taxon>
        <taxon>Ixodinae</taxon>
        <taxon>Ixodes</taxon>
    </lineage>
</organism>
<gene>
    <name evidence="1" type="ORF">HPB47_006742</name>
</gene>
<accession>A0AC60P9H7</accession>